<evidence type="ECO:0000313" key="2">
    <source>
        <dbReference type="Proteomes" id="UP001208570"/>
    </source>
</evidence>
<dbReference type="AlphaFoldDB" id="A0AAD9K559"/>
<sequence length="144" mass="17341">MRDSHEIHRLIRIINTNPLYLYHLQHDVIEAERIADELDRVMWYKRTVLHMDKKNWRVCQHYLNPYGKDGMNRKVLDFDITSVDPEIAARCREILEDFELEDIQEVSPALGTFYVWVNLRIHFTTIERKSCQTLSLLLFAYVYI</sequence>
<accession>A0AAD9K559</accession>
<name>A0AAD9K559_9ANNE</name>
<gene>
    <name evidence="1" type="ORF">LSH36_62g07057</name>
</gene>
<keyword evidence="2" id="KW-1185">Reference proteome</keyword>
<comment type="caution">
    <text evidence="1">The sequence shown here is derived from an EMBL/GenBank/DDBJ whole genome shotgun (WGS) entry which is preliminary data.</text>
</comment>
<reference evidence="1" key="1">
    <citation type="journal article" date="2023" name="Mol. Biol. Evol.">
        <title>Third-Generation Sequencing Reveals the Adaptive Role of the Epigenome in Three Deep-Sea Polychaetes.</title>
        <authorList>
            <person name="Perez M."/>
            <person name="Aroh O."/>
            <person name="Sun Y."/>
            <person name="Lan Y."/>
            <person name="Juniper S.K."/>
            <person name="Young C.R."/>
            <person name="Angers B."/>
            <person name="Qian P.Y."/>
        </authorList>
    </citation>
    <scope>NUCLEOTIDE SEQUENCE</scope>
    <source>
        <strain evidence="1">P08H-3</strain>
    </source>
</reference>
<dbReference type="Proteomes" id="UP001208570">
    <property type="component" value="Unassembled WGS sequence"/>
</dbReference>
<organism evidence="1 2">
    <name type="scientific">Paralvinella palmiformis</name>
    <dbReference type="NCBI Taxonomy" id="53620"/>
    <lineage>
        <taxon>Eukaryota</taxon>
        <taxon>Metazoa</taxon>
        <taxon>Spiralia</taxon>
        <taxon>Lophotrochozoa</taxon>
        <taxon>Annelida</taxon>
        <taxon>Polychaeta</taxon>
        <taxon>Sedentaria</taxon>
        <taxon>Canalipalpata</taxon>
        <taxon>Terebellida</taxon>
        <taxon>Terebelliformia</taxon>
        <taxon>Alvinellidae</taxon>
        <taxon>Paralvinella</taxon>
    </lineage>
</organism>
<protein>
    <submittedName>
        <fullName evidence="1">Uncharacterized protein</fullName>
    </submittedName>
</protein>
<evidence type="ECO:0000313" key="1">
    <source>
        <dbReference type="EMBL" id="KAK2164555.1"/>
    </source>
</evidence>
<proteinExistence type="predicted"/>
<dbReference type="EMBL" id="JAODUP010000062">
    <property type="protein sequence ID" value="KAK2164555.1"/>
    <property type="molecule type" value="Genomic_DNA"/>
</dbReference>
<dbReference type="Gene3D" id="1.20.920.60">
    <property type="match status" value="1"/>
</dbReference>